<dbReference type="Pfam" id="PF24377">
    <property type="entry name" value="DUF7533"/>
    <property type="match status" value="1"/>
</dbReference>
<dbReference type="EMBL" id="JBHSXQ010000002">
    <property type="protein sequence ID" value="MFC6904860.1"/>
    <property type="molecule type" value="Genomic_DNA"/>
</dbReference>
<name>A0ABD5V6N8_9EURY</name>
<dbReference type="InterPro" id="IPR055955">
    <property type="entry name" value="DUF7533"/>
</dbReference>
<keyword evidence="1" id="KW-0472">Membrane</keyword>
<keyword evidence="3" id="KW-1185">Reference proteome</keyword>
<keyword evidence="1" id="KW-1133">Transmembrane helix</keyword>
<accession>A0ABD5V6N8</accession>
<reference evidence="2 3" key="1">
    <citation type="journal article" date="2019" name="Int. J. Syst. Evol. Microbiol.">
        <title>The Global Catalogue of Microorganisms (GCM) 10K type strain sequencing project: providing services to taxonomists for standard genome sequencing and annotation.</title>
        <authorList>
            <consortium name="The Broad Institute Genomics Platform"/>
            <consortium name="The Broad Institute Genome Sequencing Center for Infectious Disease"/>
            <person name="Wu L."/>
            <person name="Ma J."/>
        </authorList>
    </citation>
    <scope>NUCLEOTIDE SEQUENCE [LARGE SCALE GENOMIC DNA]</scope>
    <source>
        <strain evidence="2 3">CGMCC 1.3240</strain>
    </source>
</reference>
<protein>
    <submittedName>
        <fullName evidence="2">Uncharacterized protein</fullName>
    </submittedName>
</protein>
<gene>
    <name evidence="2" type="ORF">ACFQGH_06560</name>
</gene>
<evidence type="ECO:0000313" key="3">
    <source>
        <dbReference type="Proteomes" id="UP001596312"/>
    </source>
</evidence>
<feature type="transmembrane region" description="Helical" evidence="1">
    <location>
        <begin position="29"/>
        <end position="51"/>
    </location>
</feature>
<keyword evidence="1" id="KW-0812">Transmembrane</keyword>
<evidence type="ECO:0000313" key="2">
    <source>
        <dbReference type="EMBL" id="MFC6904860.1"/>
    </source>
</evidence>
<comment type="caution">
    <text evidence="2">The sequence shown here is derived from an EMBL/GenBank/DDBJ whole genome shotgun (WGS) entry which is preliminary data.</text>
</comment>
<organism evidence="2 3">
    <name type="scientific">Halalkalicoccus tibetensis</name>
    <dbReference type="NCBI Taxonomy" id="175632"/>
    <lineage>
        <taxon>Archaea</taxon>
        <taxon>Methanobacteriati</taxon>
        <taxon>Methanobacteriota</taxon>
        <taxon>Stenosarchaea group</taxon>
        <taxon>Halobacteria</taxon>
        <taxon>Halobacteriales</taxon>
        <taxon>Halococcaceae</taxon>
        <taxon>Halalkalicoccus</taxon>
    </lineage>
</organism>
<dbReference type="RefSeq" id="WP_340603375.1">
    <property type="nucleotide sequence ID" value="NZ_JBBMXV010000002.1"/>
</dbReference>
<proteinExistence type="predicted"/>
<evidence type="ECO:0000256" key="1">
    <source>
        <dbReference type="SAM" id="Phobius"/>
    </source>
</evidence>
<dbReference type="AlphaFoldDB" id="A0ABD5V6N8"/>
<dbReference type="Proteomes" id="UP001596312">
    <property type="component" value="Unassembled WGS sequence"/>
</dbReference>
<sequence>MKLPGILTMIQMGSGLVFAIPLGLIGFEFLVAGRTVFGATFLFLAAAMLFLPEYVMRRVGGPRDWIRGLLPFRRGD</sequence>